<evidence type="ECO:0000313" key="2">
    <source>
        <dbReference type="Proteomes" id="UP000838672"/>
    </source>
</evidence>
<comment type="caution">
    <text evidence="1">The sequence shown here is derived from an EMBL/GenBank/DDBJ whole genome shotgun (WGS) entry which is preliminary data.</text>
</comment>
<protein>
    <recommendedName>
        <fullName evidence="3">ATP-binding protein</fullName>
    </recommendedName>
</protein>
<evidence type="ECO:0000313" key="1">
    <source>
        <dbReference type="EMBL" id="CAH0533582.1"/>
    </source>
</evidence>
<dbReference type="RefSeq" id="WP_237466019.1">
    <property type="nucleotide sequence ID" value="NZ_CAKLDI010000001.1"/>
</dbReference>
<dbReference type="InterPro" id="IPR056955">
    <property type="entry name" value="ORC-CDC6-like"/>
</dbReference>
<keyword evidence="2" id="KW-1185">Reference proteome</keyword>
<reference evidence="1" key="1">
    <citation type="submission" date="2021-11" db="EMBL/GenBank/DDBJ databases">
        <authorList>
            <person name="Rodrigo-Torres L."/>
            <person name="Arahal R. D."/>
            <person name="Lucena T."/>
        </authorList>
    </citation>
    <scope>NUCLEOTIDE SEQUENCE</scope>
    <source>
        <strain evidence="1">CECT 7929</strain>
    </source>
</reference>
<organism evidence="1 2">
    <name type="scientific">Vibrio stylophorae</name>
    <dbReference type="NCBI Taxonomy" id="659351"/>
    <lineage>
        <taxon>Bacteria</taxon>
        <taxon>Pseudomonadati</taxon>
        <taxon>Pseudomonadota</taxon>
        <taxon>Gammaproteobacteria</taxon>
        <taxon>Vibrionales</taxon>
        <taxon>Vibrionaceae</taxon>
        <taxon>Vibrio</taxon>
    </lineage>
</organism>
<gene>
    <name evidence="1" type="ORF">VST7929_01452</name>
</gene>
<accession>A0ABM8ZTD5</accession>
<name>A0ABM8ZTD5_9VIBR</name>
<proteinExistence type="predicted"/>
<sequence>MKSLSEILVTMPRRAERKPDDYLVKSFVHVGSVFALFSCAENQIIYGRRGTGKTHLLRYLKNDTQNRGVITVSLDMRTMGSTGGMYSDSNLSLSERASRLLSDTLCEVREQILDESYNNDKCDLSILAPLLDSFVEEATKMTVQGQFEVETNLSNTVYQESTSGLNAVLSTAPKLSTARSERIQENSSDSSTMRESGKRTLRIHFGALSKILTHIVKNLPSQSLYLLIDEWSEIPLDLQPYLADMLRRIVFSIPSITVKIAAISHRSKFRSCNESGEFIGLEVSSDASTSINLDQFMVFDSDSKKSVEFFKNLIYKHVQASDKFNVVPDNVESFISRVFTNKPALEEFTRASEGVPRDAIHIISQASLHAEGRKIGVTGIRNAARYWYTTSKSKDINSRKEAVKLLEWIVSTVIAEKKTRAFLVQSDTNDSLIDFLFDARVIHLIKQGVSVRAIQSQKFNLYSLDYGCYAHLINTKDEPKGLLCDDSNYIIVPRIDNMYNRNSILDLDMYYRTGLLPFFENTSEICLARQFYSKSVRELDFDDEILKAIPKYLEAMKIKGTLYIPLIFVGLVIRTKQGYGSSSGSEIAKAINRYLITDSKNIKAPNNISRALRKEPLITECWLNSTNKDGVPMFSLSDFWEGCWFDYFKSNPPKL</sequence>
<dbReference type="Pfam" id="PF24389">
    <property type="entry name" value="ORC-CDC6-like"/>
    <property type="match status" value="1"/>
</dbReference>
<dbReference type="Proteomes" id="UP000838672">
    <property type="component" value="Unassembled WGS sequence"/>
</dbReference>
<dbReference type="SUPFAM" id="SSF52540">
    <property type="entry name" value="P-loop containing nucleoside triphosphate hydrolases"/>
    <property type="match status" value="1"/>
</dbReference>
<evidence type="ECO:0008006" key="3">
    <source>
        <dbReference type="Google" id="ProtNLM"/>
    </source>
</evidence>
<dbReference type="InterPro" id="IPR027417">
    <property type="entry name" value="P-loop_NTPase"/>
</dbReference>
<dbReference type="EMBL" id="CAKLDI010000001">
    <property type="protein sequence ID" value="CAH0533582.1"/>
    <property type="molecule type" value="Genomic_DNA"/>
</dbReference>